<name>A0A2W4YMC3_9CYAN</name>
<protein>
    <submittedName>
        <fullName evidence="3">CHRD domain-containing protein</fullName>
    </submittedName>
</protein>
<feature type="domain" description="CHRD" evidence="2">
    <location>
        <begin position="77"/>
        <end position="213"/>
    </location>
</feature>
<reference evidence="3 4" key="1">
    <citation type="submission" date="2018-04" db="EMBL/GenBank/DDBJ databases">
        <authorList>
            <person name="Go L.Y."/>
            <person name="Mitchell J.A."/>
        </authorList>
    </citation>
    <scope>NUCLEOTIDE SEQUENCE [LARGE SCALE GENOMIC DNA]</scope>
    <source>
        <strain evidence="3">ULC066bin1</strain>
    </source>
</reference>
<organism evidence="3 4">
    <name type="scientific">Pseudanabaena frigida</name>
    <dbReference type="NCBI Taxonomy" id="945775"/>
    <lineage>
        <taxon>Bacteria</taxon>
        <taxon>Bacillati</taxon>
        <taxon>Cyanobacteriota</taxon>
        <taxon>Cyanophyceae</taxon>
        <taxon>Pseudanabaenales</taxon>
        <taxon>Pseudanabaenaceae</taxon>
        <taxon>Pseudanabaena</taxon>
    </lineage>
</organism>
<feature type="transmembrane region" description="Helical" evidence="1">
    <location>
        <begin position="12"/>
        <end position="32"/>
    </location>
</feature>
<dbReference type="Proteomes" id="UP000249467">
    <property type="component" value="Unassembled WGS sequence"/>
</dbReference>
<keyword evidence="1" id="KW-0812">Transmembrane</keyword>
<sequence>MIEYVKRYQKFLVGIVLGIATCFFAISTTAPVQSMNSTMNSVNTQFVENQISLINYQQQAESELIAQNSTLVSQALELKRFAAILSGDEIYPTPSTTLATGVVGAALNGNRLIVRGGFRALSSPLRDYATDPLNPPNPKITSGVHIHRGTPAQNGPFQYALDVQVNADGLSGNVKGEYTLTDEQLQALNSGGLYVDLHTKGFRTGELRGILKA</sequence>
<dbReference type="EMBL" id="QBML01000003">
    <property type="protein sequence ID" value="PZO44118.1"/>
    <property type="molecule type" value="Genomic_DNA"/>
</dbReference>
<keyword evidence="1" id="KW-0472">Membrane</keyword>
<evidence type="ECO:0000259" key="2">
    <source>
        <dbReference type="PROSITE" id="PS50933"/>
    </source>
</evidence>
<reference evidence="3 4" key="2">
    <citation type="submission" date="2018-06" db="EMBL/GenBank/DDBJ databases">
        <title>Metagenomic assembly of (sub)arctic Cyanobacteria and their associated microbiome from non-axenic cultures.</title>
        <authorList>
            <person name="Baurain D."/>
        </authorList>
    </citation>
    <scope>NUCLEOTIDE SEQUENCE [LARGE SCALE GENOMIC DNA]</scope>
    <source>
        <strain evidence="3">ULC066bin1</strain>
    </source>
</reference>
<accession>A0A2W4YMC3</accession>
<evidence type="ECO:0000256" key="1">
    <source>
        <dbReference type="SAM" id="Phobius"/>
    </source>
</evidence>
<proteinExistence type="predicted"/>
<dbReference type="Pfam" id="PF07452">
    <property type="entry name" value="CHRD"/>
    <property type="match status" value="1"/>
</dbReference>
<evidence type="ECO:0000313" key="3">
    <source>
        <dbReference type="EMBL" id="PZO44118.1"/>
    </source>
</evidence>
<dbReference type="PROSITE" id="PS50933">
    <property type="entry name" value="CHRD"/>
    <property type="match status" value="1"/>
</dbReference>
<gene>
    <name evidence="3" type="ORF">DCF19_02615</name>
</gene>
<keyword evidence="1" id="KW-1133">Transmembrane helix</keyword>
<dbReference type="AlphaFoldDB" id="A0A2W4YMC3"/>
<comment type="caution">
    <text evidence="3">The sequence shown here is derived from an EMBL/GenBank/DDBJ whole genome shotgun (WGS) entry which is preliminary data.</text>
</comment>
<dbReference type="InterPro" id="IPR010895">
    <property type="entry name" value="CHRD"/>
</dbReference>
<evidence type="ECO:0000313" key="4">
    <source>
        <dbReference type="Proteomes" id="UP000249467"/>
    </source>
</evidence>
<dbReference type="SMART" id="SM00754">
    <property type="entry name" value="CHRD"/>
    <property type="match status" value="1"/>
</dbReference>